<dbReference type="AlphaFoldDB" id="A0A8S9LKC5"/>
<protein>
    <submittedName>
        <fullName evidence="2">Uncharacterized protein</fullName>
    </submittedName>
</protein>
<evidence type="ECO:0000313" key="3">
    <source>
        <dbReference type="Proteomes" id="UP000712281"/>
    </source>
</evidence>
<dbReference type="Proteomes" id="UP000712281">
    <property type="component" value="Unassembled WGS sequence"/>
</dbReference>
<evidence type="ECO:0000313" key="2">
    <source>
        <dbReference type="EMBL" id="KAF2606469.1"/>
    </source>
</evidence>
<reference evidence="2" key="1">
    <citation type="submission" date="2019-12" db="EMBL/GenBank/DDBJ databases">
        <title>Genome sequencing and annotation of Brassica cretica.</title>
        <authorList>
            <person name="Studholme D.J."/>
            <person name="Sarris P.F."/>
        </authorList>
    </citation>
    <scope>NUCLEOTIDE SEQUENCE</scope>
    <source>
        <strain evidence="2">PFS-001/15</strain>
        <tissue evidence="2">Leaf</tissue>
    </source>
</reference>
<accession>A0A8S9LKC5</accession>
<feature type="region of interest" description="Disordered" evidence="1">
    <location>
        <begin position="1"/>
        <end position="24"/>
    </location>
</feature>
<name>A0A8S9LKC5_BRACR</name>
<organism evidence="2 3">
    <name type="scientific">Brassica cretica</name>
    <name type="common">Mustard</name>
    <dbReference type="NCBI Taxonomy" id="69181"/>
    <lineage>
        <taxon>Eukaryota</taxon>
        <taxon>Viridiplantae</taxon>
        <taxon>Streptophyta</taxon>
        <taxon>Embryophyta</taxon>
        <taxon>Tracheophyta</taxon>
        <taxon>Spermatophyta</taxon>
        <taxon>Magnoliopsida</taxon>
        <taxon>eudicotyledons</taxon>
        <taxon>Gunneridae</taxon>
        <taxon>Pentapetalae</taxon>
        <taxon>rosids</taxon>
        <taxon>malvids</taxon>
        <taxon>Brassicales</taxon>
        <taxon>Brassicaceae</taxon>
        <taxon>Brassiceae</taxon>
        <taxon>Brassica</taxon>
    </lineage>
</organism>
<sequence length="50" mass="5397">MIEAERVPAERPTGGSEGSFLITSQPERKEVNSVVLTVDFSGANSHTFFA</sequence>
<comment type="caution">
    <text evidence="2">The sequence shown here is derived from an EMBL/GenBank/DDBJ whole genome shotgun (WGS) entry which is preliminary data.</text>
</comment>
<proteinExistence type="predicted"/>
<evidence type="ECO:0000256" key="1">
    <source>
        <dbReference type="SAM" id="MobiDB-lite"/>
    </source>
</evidence>
<dbReference type="EMBL" id="QGKW02000276">
    <property type="protein sequence ID" value="KAF2606469.1"/>
    <property type="molecule type" value="Genomic_DNA"/>
</dbReference>
<gene>
    <name evidence="2" type="ORF">F2Q68_00046111</name>
</gene>